<feature type="domain" description="Zinc-ribbon" evidence="2">
    <location>
        <begin position="3"/>
        <end position="22"/>
    </location>
</feature>
<keyword evidence="1" id="KW-0472">Membrane</keyword>
<comment type="caution">
    <text evidence="3">The sequence shown here is derived from an EMBL/GenBank/DDBJ whole genome shotgun (WGS) entry which is preliminary data.</text>
</comment>
<evidence type="ECO:0000313" key="4">
    <source>
        <dbReference type="Proteomes" id="UP000051084"/>
    </source>
</evidence>
<gene>
    <name evidence="3" type="ORF">FC21_GL000139</name>
</gene>
<evidence type="ECO:0000259" key="2">
    <source>
        <dbReference type="Pfam" id="PF13240"/>
    </source>
</evidence>
<keyword evidence="4" id="KW-1185">Reference proteome</keyword>
<sequence length="209" mass="23624">MKYCPNCGAAITPETKQCPNCGLDLTQILDPRTTRTNSSAKFGLQWSIYRWLLVVAIGLVVGWIGYLRVYVPRVTNEAITTTHFTAKQGYQTMVNPKQRQIVISLGSQASQQIQQELVKTGYSTKKITVETQLAKLAQRVNQRTVGTWKIAIVNQTGLLWEVKGDRMIYRFQTSNAGRQMRQQFLLSKTTRGEQPITPEVMVPVISMQD</sequence>
<dbReference type="RefSeq" id="WP_054652993.1">
    <property type="nucleotide sequence ID" value="NZ_AZGC01000049.1"/>
</dbReference>
<evidence type="ECO:0000256" key="1">
    <source>
        <dbReference type="SAM" id="Phobius"/>
    </source>
</evidence>
<keyword evidence="1" id="KW-1133">Transmembrane helix</keyword>
<keyword evidence="1" id="KW-0812">Transmembrane</keyword>
<name>A0A0R1UID3_9LACO</name>
<dbReference type="Pfam" id="PF13240">
    <property type="entry name" value="Zn_Ribbon_1"/>
    <property type="match status" value="1"/>
</dbReference>
<proteinExistence type="predicted"/>
<accession>A0A0R1UID3</accession>
<protein>
    <recommendedName>
        <fullName evidence="2">Zinc-ribbon domain-containing protein</fullName>
    </recommendedName>
</protein>
<reference evidence="3 4" key="1">
    <citation type="journal article" date="2015" name="Genome Announc.">
        <title>Expanding the biotechnology potential of lactobacilli through comparative genomics of 213 strains and associated genera.</title>
        <authorList>
            <person name="Sun Z."/>
            <person name="Harris H.M."/>
            <person name="McCann A."/>
            <person name="Guo C."/>
            <person name="Argimon S."/>
            <person name="Zhang W."/>
            <person name="Yang X."/>
            <person name="Jeffery I.B."/>
            <person name="Cooney J.C."/>
            <person name="Kagawa T.F."/>
            <person name="Liu W."/>
            <person name="Song Y."/>
            <person name="Salvetti E."/>
            <person name="Wrobel A."/>
            <person name="Rasinkangas P."/>
            <person name="Parkhill J."/>
            <person name="Rea M.C."/>
            <person name="O'Sullivan O."/>
            <person name="Ritari J."/>
            <person name="Douillard F.P."/>
            <person name="Paul Ross R."/>
            <person name="Yang R."/>
            <person name="Briner A.E."/>
            <person name="Felis G.E."/>
            <person name="de Vos W.M."/>
            <person name="Barrangou R."/>
            <person name="Klaenhammer T.R."/>
            <person name="Caufield P.W."/>
            <person name="Cui Y."/>
            <person name="Zhang H."/>
            <person name="O'Toole P.W."/>
        </authorList>
    </citation>
    <scope>NUCLEOTIDE SEQUENCE [LARGE SCALE GENOMIC DNA]</scope>
    <source>
        <strain evidence="3 4">DSM 18793</strain>
    </source>
</reference>
<dbReference type="Proteomes" id="UP000051084">
    <property type="component" value="Unassembled WGS sequence"/>
</dbReference>
<dbReference type="EMBL" id="AZGC01000049">
    <property type="protein sequence ID" value="KRL93038.1"/>
    <property type="molecule type" value="Genomic_DNA"/>
</dbReference>
<evidence type="ECO:0000313" key="3">
    <source>
        <dbReference type="EMBL" id="KRL93038.1"/>
    </source>
</evidence>
<dbReference type="OrthoDB" id="2293175at2"/>
<dbReference type="InterPro" id="IPR026870">
    <property type="entry name" value="Zinc_ribbon_dom"/>
</dbReference>
<dbReference type="PATRIC" id="fig|1423742.4.peg.148"/>
<feature type="transmembrane region" description="Helical" evidence="1">
    <location>
        <begin position="48"/>
        <end position="67"/>
    </location>
</feature>
<dbReference type="AlphaFoldDB" id="A0A0R1UID3"/>
<organism evidence="3 4">
    <name type="scientific">Limosilactobacillus equigenerosi DSM 18793 = JCM 14505</name>
    <dbReference type="NCBI Taxonomy" id="1423742"/>
    <lineage>
        <taxon>Bacteria</taxon>
        <taxon>Bacillati</taxon>
        <taxon>Bacillota</taxon>
        <taxon>Bacilli</taxon>
        <taxon>Lactobacillales</taxon>
        <taxon>Lactobacillaceae</taxon>
        <taxon>Limosilactobacillus</taxon>
    </lineage>
</organism>